<dbReference type="GO" id="GO:0016403">
    <property type="term" value="F:dimethylargininase activity"/>
    <property type="evidence" value="ECO:0007669"/>
    <property type="project" value="TreeGrafter"/>
</dbReference>
<dbReference type="Proteomes" id="UP000708208">
    <property type="component" value="Unassembled WGS sequence"/>
</dbReference>
<proteinExistence type="inferred from homology"/>
<dbReference type="PANTHER" id="PTHR12737:SF9">
    <property type="entry name" value="DIMETHYLARGININASE"/>
    <property type="match status" value="1"/>
</dbReference>
<evidence type="ECO:0000256" key="2">
    <source>
        <dbReference type="ARBA" id="ARBA00022801"/>
    </source>
</evidence>
<gene>
    <name evidence="3" type="ORF">AFUS01_LOCUS8576</name>
</gene>
<reference evidence="3" key="1">
    <citation type="submission" date="2021-06" db="EMBL/GenBank/DDBJ databases">
        <authorList>
            <person name="Hodson N. C."/>
            <person name="Mongue J. A."/>
            <person name="Jaron S. K."/>
        </authorList>
    </citation>
    <scope>NUCLEOTIDE SEQUENCE</scope>
</reference>
<dbReference type="GO" id="GO:0000052">
    <property type="term" value="P:citrulline metabolic process"/>
    <property type="evidence" value="ECO:0007669"/>
    <property type="project" value="TreeGrafter"/>
</dbReference>
<feature type="non-terminal residue" evidence="3">
    <location>
        <position position="1"/>
    </location>
</feature>
<dbReference type="GO" id="GO:0016597">
    <property type="term" value="F:amino acid binding"/>
    <property type="evidence" value="ECO:0007669"/>
    <property type="project" value="TreeGrafter"/>
</dbReference>
<dbReference type="FunFam" id="3.75.10.10:FF:000004">
    <property type="entry name" value="N(G),N(G)-dimethylarginine dimethylaminohydrolase 1"/>
    <property type="match status" value="1"/>
</dbReference>
<evidence type="ECO:0000313" key="4">
    <source>
        <dbReference type="Proteomes" id="UP000708208"/>
    </source>
</evidence>
<evidence type="ECO:0000313" key="3">
    <source>
        <dbReference type="EMBL" id="CAG7719242.1"/>
    </source>
</evidence>
<dbReference type="PANTHER" id="PTHR12737">
    <property type="entry name" value="DIMETHYLARGININE DIMETHYLAMINOHYDROLASE"/>
    <property type="match status" value="1"/>
</dbReference>
<dbReference type="OrthoDB" id="10016839at2759"/>
<name>A0A8J2JI42_9HEXA</name>
<dbReference type="Pfam" id="PF19420">
    <property type="entry name" value="DDAH_eukar"/>
    <property type="match status" value="1"/>
</dbReference>
<evidence type="ECO:0008006" key="5">
    <source>
        <dbReference type="Google" id="ProtNLM"/>
    </source>
</evidence>
<organism evidence="3 4">
    <name type="scientific">Allacma fusca</name>
    <dbReference type="NCBI Taxonomy" id="39272"/>
    <lineage>
        <taxon>Eukaryota</taxon>
        <taxon>Metazoa</taxon>
        <taxon>Ecdysozoa</taxon>
        <taxon>Arthropoda</taxon>
        <taxon>Hexapoda</taxon>
        <taxon>Collembola</taxon>
        <taxon>Symphypleona</taxon>
        <taxon>Sminthuridae</taxon>
        <taxon>Allacma</taxon>
    </lineage>
</organism>
<evidence type="ECO:0000256" key="1">
    <source>
        <dbReference type="ARBA" id="ARBA00008532"/>
    </source>
</evidence>
<keyword evidence="4" id="KW-1185">Reference proteome</keyword>
<protein>
    <recommendedName>
        <fullName evidence="5">Dimethylargininase</fullName>
    </recommendedName>
</protein>
<dbReference type="EMBL" id="CAJVCH010059855">
    <property type="protein sequence ID" value="CAG7719242.1"/>
    <property type="molecule type" value="Genomic_DNA"/>
</dbReference>
<dbReference type="GO" id="GO:0045429">
    <property type="term" value="P:positive regulation of nitric oxide biosynthetic process"/>
    <property type="evidence" value="ECO:0007669"/>
    <property type="project" value="TreeGrafter"/>
</dbReference>
<dbReference type="GO" id="GO:0006525">
    <property type="term" value="P:arginine metabolic process"/>
    <property type="evidence" value="ECO:0007669"/>
    <property type="project" value="TreeGrafter"/>
</dbReference>
<sequence length="225" mass="25318">MGPRCFPTLETTQKDLEYLRWQQKYKYFGIMPIFRYTEAIVSRIPETLSVGRDTQGKENHELKIDLHKCREEFEVLVTVLREIGLDVVELPPDESCPNSPFVGDVAFVINGMGVVTKPKSKERQAEVNTIRTVLKKELDIPVVEVTDEEAYVEGSDILFTGRELFVGISNYTNLAGARFVAGTFPEYPCSPIKVPGNFHLTHYVNMASPDLICVGAGQDCQDIIK</sequence>
<dbReference type="InterPro" id="IPR033199">
    <property type="entry name" value="DDAH-like"/>
</dbReference>
<accession>A0A8J2JI42</accession>
<dbReference type="AlphaFoldDB" id="A0A8J2JI42"/>
<comment type="caution">
    <text evidence="3">The sequence shown here is derived from an EMBL/GenBank/DDBJ whole genome shotgun (WGS) entry which is preliminary data.</text>
</comment>
<comment type="similarity">
    <text evidence="1">Belongs to the DDAH family.</text>
</comment>
<keyword evidence="2" id="KW-0378">Hydrolase</keyword>